<dbReference type="EMBL" id="KN826377">
    <property type="protein sequence ID" value="KIK79102.1"/>
    <property type="molecule type" value="Genomic_DNA"/>
</dbReference>
<dbReference type="InParanoid" id="A0A0D0C829"/>
<protein>
    <submittedName>
        <fullName evidence="1">Uncharacterized protein</fullName>
    </submittedName>
</protein>
<dbReference type="HOGENOM" id="CLU_1787443_0_0_1"/>
<reference evidence="1 2" key="1">
    <citation type="submission" date="2014-04" db="EMBL/GenBank/DDBJ databases">
        <authorList>
            <consortium name="DOE Joint Genome Institute"/>
            <person name="Kuo A."/>
            <person name="Kohler A."/>
            <person name="Jargeat P."/>
            <person name="Nagy L.G."/>
            <person name="Floudas D."/>
            <person name="Copeland A."/>
            <person name="Barry K.W."/>
            <person name="Cichocki N."/>
            <person name="Veneault-Fourrey C."/>
            <person name="LaButti K."/>
            <person name="Lindquist E.A."/>
            <person name="Lipzen A."/>
            <person name="Lundell T."/>
            <person name="Morin E."/>
            <person name="Murat C."/>
            <person name="Sun H."/>
            <person name="Tunlid A."/>
            <person name="Henrissat B."/>
            <person name="Grigoriev I.V."/>
            <person name="Hibbett D.S."/>
            <person name="Martin F."/>
            <person name="Nordberg H.P."/>
            <person name="Cantor M.N."/>
            <person name="Hua S.X."/>
        </authorList>
    </citation>
    <scope>NUCLEOTIDE SEQUENCE [LARGE SCALE GENOMIC DNA]</scope>
    <source>
        <strain evidence="1 2">Ve08.2h10</strain>
    </source>
</reference>
<name>A0A0D0C829_9AGAM</name>
<dbReference type="AlphaFoldDB" id="A0A0D0C829"/>
<reference evidence="2" key="2">
    <citation type="submission" date="2015-01" db="EMBL/GenBank/DDBJ databases">
        <title>Evolutionary Origins and Diversification of the Mycorrhizal Mutualists.</title>
        <authorList>
            <consortium name="DOE Joint Genome Institute"/>
            <consortium name="Mycorrhizal Genomics Consortium"/>
            <person name="Kohler A."/>
            <person name="Kuo A."/>
            <person name="Nagy L.G."/>
            <person name="Floudas D."/>
            <person name="Copeland A."/>
            <person name="Barry K.W."/>
            <person name="Cichocki N."/>
            <person name="Veneault-Fourrey C."/>
            <person name="LaButti K."/>
            <person name="Lindquist E.A."/>
            <person name="Lipzen A."/>
            <person name="Lundell T."/>
            <person name="Morin E."/>
            <person name="Murat C."/>
            <person name="Riley R."/>
            <person name="Ohm R."/>
            <person name="Sun H."/>
            <person name="Tunlid A."/>
            <person name="Henrissat B."/>
            <person name="Grigoriev I.V."/>
            <person name="Hibbett D.S."/>
            <person name="Martin F."/>
        </authorList>
    </citation>
    <scope>NUCLEOTIDE SEQUENCE [LARGE SCALE GENOMIC DNA]</scope>
    <source>
        <strain evidence="2">Ve08.2h10</strain>
    </source>
</reference>
<gene>
    <name evidence="1" type="ORF">PAXRUDRAFT_16505</name>
</gene>
<sequence length="129" mass="14802">MDLKLSELYTLLHYLSVHLMTIQEQSSQSDKTSWTPLQSCMHHFGLRSWRVVTLMAMQGLPHHLPGPLWALGPQFITPKLDVQVAKITVMNSMKTNDCEDLIEDKKMGLHWQDAWWQPGVPPLASDYGF</sequence>
<evidence type="ECO:0000313" key="1">
    <source>
        <dbReference type="EMBL" id="KIK79102.1"/>
    </source>
</evidence>
<organism evidence="1 2">
    <name type="scientific">Paxillus rubicundulus Ve08.2h10</name>
    <dbReference type="NCBI Taxonomy" id="930991"/>
    <lineage>
        <taxon>Eukaryota</taxon>
        <taxon>Fungi</taxon>
        <taxon>Dikarya</taxon>
        <taxon>Basidiomycota</taxon>
        <taxon>Agaricomycotina</taxon>
        <taxon>Agaricomycetes</taxon>
        <taxon>Agaricomycetidae</taxon>
        <taxon>Boletales</taxon>
        <taxon>Paxilineae</taxon>
        <taxon>Paxillaceae</taxon>
        <taxon>Paxillus</taxon>
    </lineage>
</organism>
<accession>A0A0D0C829</accession>
<dbReference type="Proteomes" id="UP000054538">
    <property type="component" value="Unassembled WGS sequence"/>
</dbReference>
<keyword evidence="2" id="KW-1185">Reference proteome</keyword>
<evidence type="ECO:0000313" key="2">
    <source>
        <dbReference type="Proteomes" id="UP000054538"/>
    </source>
</evidence>
<proteinExistence type="predicted"/>